<evidence type="ECO:0000256" key="3">
    <source>
        <dbReference type="ARBA" id="ARBA00023163"/>
    </source>
</evidence>
<dbReference type="PROSITE" id="PS50987">
    <property type="entry name" value="HTH_ARSR_2"/>
    <property type="match status" value="1"/>
</dbReference>
<reference evidence="5" key="1">
    <citation type="submission" date="2017-02" db="EMBL/GenBank/DDBJ databases">
        <authorList>
            <person name="Regsiter A."/>
            <person name="William W."/>
        </authorList>
    </citation>
    <scope>NUCLEOTIDE SEQUENCE</scope>
    <source>
        <strain evidence="5">BdmA 4</strain>
    </source>
</reference>
<dbReference type="SMART" id="SM00418">
    <property type="entry name" value="HTH_ARSR"/>
    <property type="match status" value="1"/>
</dbReference>
<keyword evidence="2" id="KW-0238">DNA-binding</keyword>
<dbReference type="Pfam" id="PF01022">
    <property type="entry name" value="HTH_5"/>
    <property type="match status" value="1"/>
</dbReference>
<keyword evidence="1" id="KW-0805">Transcription regulation</keyword>
<keyword evidence="3" id="KW-0804">Transcription</keyword>
<name>A0A3P3XUB9_9SPIR</name>
<dbReference type="InterPro" id="IPR011991">
    <property type="entry name" value="ArsR-like_HTH"/>
</dbReference>
<dbReference type="CDD" id="cd00090">
    <property type="entry name" value="HTH_ARSR"/>
    <property type="match status" value="1"/>
</dbReference>
<protein>
    <submittedName>
        <fullName evidence="5">Putative transcriptional regulator</fullName>
    </submittedName>
</protein>
<organism evidence="5">
    <name type="scientific">uncultured spirochete</name>
    <dbReference type="NCBI Taxonomy" id="156406"/>
    <lineage>
        <taxon>Bacteria</taxon>
        <taxon>Pseudomonadati</taxon>
        <taxon>Spirochaetota</taxon>
        <taxon>Spirochaetia</taxon>
        <taxon>Spirochaetales</taxon>
        <taxon>environmental samples</taxon>
    </lineage>
</organism>
<dbReference type="InterPro" id="IPR036390">
    <property type="entry name" value="WH_DNA-bd_sf"/>
</dbReference>
<dbReference type="PANTHER" id="PTHR43132">
    <property type="entry name" value="ARSENICAL RESISTANCE OPERON REPRESSOR ARSR-RELATED"/>
    <property type="match status" value="1"/>
</dbReference>
<evidence type="ECO:0000259" key="4">
    <source>
        <dbReference type="PROSITE" id="PS50987"/>
    </source>
</evidence>
<evidence type="ECO:0000313" key="5">
    <source>
        <dbReference type="EMBL" id="SLM19897.1"/>
    </source>
</evidence>
<dbReference type="InterPro" id="IPR001845">
    <property type="entry name" value="HTH_ArsR_DNA-bd_dom"/>
</dbReference>
<dbReference type="EMBL" id="FWDO01000008">
    <property type="protein sequence ID" value="SLM19897.1"/>
    <property type="molecule type" value="Genomic_DNA"/>
</dbReference>
<accession>A0A3P3XUB9</accession>
<dbReference type="Gene3D" id="1.10.10.10">
    <property type="entry name" value="Winged helix-like DNA-binding domain superfamily/Winged helix DNA-binding domain"/>
    <property type="match status" value="1"/>
</dbReference>
<dbReference type="GO" id="GO:0003677">
    <property type="term" value="F:DNA binding"/>
    <property type="evidence" value="ECO:0007669"/>
    <property type="project" value="UniProtKB-KW"/>
</dbReference>
<sequence length="116" mass="13143">MNDDLCSQYSITCSETAPGLRASLIDVAGLSELFKAMADETRVKILYLLSKRELCVCDLAYILETNLPAISHHLRFLKALNLVKARREGKMVFYSLADEHVLALIEKAREHYIELT</sequence>
<feature type="domain" description="HTH arsR-type" evidence="4">
    <location>
        <begin position="22"/>
        <end position="116"/>
    </location>
</feature>
<dbReference type="NCBIfam" id="NF033788">
    <property type="entry name" value="HTH_metalloreg"/>
    <property type="match status" value="1"/>
</dbReference>
<gene>
    <name evidence="5" type="ORF">SPIRO4BDMA_80004</name>
</gene>
<evidence type="ECO:0000256" key="2">
    <source>
        <dbReference type="ARBA" id="ARBA00023125"/>
    </source>
</evidence>
<evidence type="ECO:0000256" key="1">
    <source>
        <dbReference type="ARBA" id="ARBA00023015"/>
    </source>
</evidence>
<dbReference type="PANTHER" id="PTHR43132:SF2">
    <property type="entry name" value="ARSENICAL RESISTANCE OPERON REPRESSOR ARSR-RELATED"/>
    <property type="match status" value="1"/>
</dbReference>
<dbReference type="PRINTS" id="PR00778">
    <property type="entry name" value="HTHARSR"/>
</dbReference>
<dbReference type="GO" id="GO:0003700">
    <property type="term" value="F:DNA-binding transcription factor activity"/>
    <property type="evidence" value="ECO:0007669"/>
    <property type="project" value="InterPro"/>
</dbReference>
<dbReference type="InterPro" id="IPR051011">
    <property type="entry name" value="Metal_resp_trans_reg"/>
</dbReference>
<dbReference type="SUPFAM" id="SSF46785">
    <property type="entry name" value="Winged helix' DNA-binding domain"/>
    <property type="match status" value="1"/>
</dbReference>
<dbReference type="InterPro" id="IPR036388">
    <property type="entry name" value="WH-like_DNA-bd_sf"/>
</dbReference>
<proteinExistence type="predicted"/>
<dbReference type="AlphaFoldDB" id="A0A3P3XUB9"/>